<evidence type="ECO:0000256" key="4">
    <source>
        <dbReference type="ARBA" id="ARBA00022801"/>
    </source>
</evidence>
<keyword evidence="5" id="KW-0812">Transmembrane</keyword>
<dbReference type="RefSeq" id="XP_001383290.2">
    <property type="nucleotide sequence ID" value="XM_001383253.1"/>
</dbReference>
<keyword evidence="4" id="KW-0378">Hydrolase</keyword>
<keyword evidence="5" id="KW-0472">Membrane</keyword>
<evidence type="ECO:0000256" key="3">
    <source>
        <dbReference type="ARBA" id="ARBA00022677"/>
    </source>
</evidence>
<dbReference type="FunCoup" id="A3LQT4">
    <property type="interactions" value="86"/>
</dbReference>
<accession>A3LQT4</accession>
<comment type="similarity">
    <text evidence="2">Belongs to the AB hydrolase superfamily. LDAH family.</text>
</comment>
<dbReference type="OrthoDB" id="448051at2759"/>
<evidence type="ECO:0008006" key="8">
    <source>
        <dbReference type="Google" id="ProtNLM"/>
    </source>
</evidence>
<sequence>MAVQTYEKSPSTTIYHKLPLKINNDRARDTSSILVMIPGNPGLIEFYTTYLDLIQTEFPALEVLCISHAGFQTSEPVNSEKFKFYDLEYQIKHKFDIISEFIAQKLDDGYNNVELYFLSHSVGSYVHQRVIRMLLQEKELHGKFSIKFTGLICPTIVDIAQSDNGQFFTKLFSLLPIISISLWVAWLLNTILPEAMAKSIIAKRFVEKPKSNDTDSVESWQNSVTGAYKLYSSQRLIEQALNLARQEMLVITRDDIINDWFFQQLSEIKIWTFFAEKDHWVHNSSRDYTLRKYHDLTNNNLLFEVGSSEDAITHSFCVNQSVEFSKLTIKAIRSLDLDIAYEN</sequence>
<comment type="subcellular location">
    <subcellularLocation>
        <location evidence="1">Lipid droplet</location>
    </subcellularLocation>
</comment>
<dbReference type="PANTHER" id="PTHR13390:SF0">
    <property type="entry name" value="LIPID DROPLET-ASSOCIATED HYDROLASE"/>
    <property type="match status" value="1"/>
</dbReference>
<keyword evidence="3" id="KW-0551">Lipid droplet</keyword>
<dbReference type="GO" id="GO:0016298">
    <property type="term" value="F:lipase activity"/>
    <property type="evidence" value="ECO:0007669"/>
    <property type="project" value="InterPro"/>
</dbReference>
<dbReference type="PANTHER" id="PTHR13390">
    <property type="entry name" value="LIPASE"/>
    <property type="match status" value="1"/>
</dbReference>
<dbReference type="HOGENOM" id="CLU_018394_1_1_1"/>
<protein>
    <recommendedName>
        <fullName evidence="8">Lipid droplet-associated hydrolase</fullName>
    </recommendedName>
</protein>
<reference evidence="6 7" key="1">
    <citation type="journal article" date="2007" name="Nat. Biotechnol.">
        <title>Genome sequence of the lignocellulose-bioconverting and xylose-fermenting yeast Pichia stipitis.</title>
        <authorList>
            <person name="Jeffries T.W."/>
            <person name="Grigoriev I.V."/>
            <person name="Grimwood J."/>
            <person name="Laplaza J.M."/>
            <person name="Aerts A."/>
            <person name="Salamov A."/>
            <person name="Schmutz J."/>
            <person name="Lindquist E."/>
            <person name="Dehal P."/>
            <person name="Shapiro H."/>
            <person name="Jin Y.S."/>
            <person name="Passoth V."/>
            <person name="Richardson P.M."/>
        </authorList>
    </citation>
    <scope>NUCLEOTIDE SEQUENCE [LARGE SCALE GENOMIC DNA]</scope>
    <source>
        <strain evidence="7">ATCC 58785 / CBS 6054 / NBRC 10063 / NRRL Y-11545</strain>
    </source>
</reference>
<dbReference type="InterPro" id="IPR019363">
    <property type="entry name" value="LDAH"/>
</dbReference>
<evidence type="ECO:0000256" key="5">
    <source>
        <dbReference type="SAM" id="Phobius"/>
    </source>
</evidence>
<evidence type="ECO:0000313" key="6">
    <source>
        <dbReference type="EMBL" id="ABN65261.2"/>
    </source>
</evidence>
<dbReference type="GeneID" id="4838171"/>
<dbReference type="OMA" id="LIGYYHT"/>
<dbReference type="GO" id="GO:0019915">
    <property type="term" value="P:lipid storage"/>
    <property type="evidence" value="ECO:0007669"/>
    <property type="project" value="InterPro"/>
</dbReference>
<dbReference type="SUPFAM" id="SSF53474">
    <property type="entry name" value="alpha/beta-Hydrolases"/>
    <property type="match status" value="1"/>
</dbReference>
<dbReference type="Pfam" id="PF10230">
    <property type="entry name" value="LIDHydrolase"/>
    <property type="match status" value="1"/>
</dbReference>
<keyword evidence="5" id="KW-1133">Transmembrane helix</keyword>
<organism evidence="6 7">
    <name type="scientific">Scheffersomyces stipitis (strain ATCC 58785 / CBS 6054 / NBRC 10063 / NRRL Y-11545)</name>
    <name type="common">Yeast</name>
    <name type="synonym">Pichia stipitis</name>
    <dbReference type="NCBI Taxonomy" id="322104"/>
    <lineage>
        <taxon>Eukaryota</taxon>
        <taxon>Fungi</taxon>
        <taxon>Dikarya</taxon>
        <taxon>Ascomycota</taxon>
        <taxon>Saccharomycotina</taxon>
        <taxon>Pichiomycetes</taxon>
        <taxon>Debaryomycetaceae</taxon>
        <taxon>Scheffersomyces</taxon>
    </lineage>
</organism>
<dbReference type="EMBL" id="CP000497">
    <property type="protein sequence ID" value="ABN65261.2"/>
    <property type="molecule type" value="Genomic_DNA"/>
</dbReference>
<dbReference type="KEGG" id="pic:PICST_44073"/>
<dbReference type="AlphaFoldDB" id="A3LQT4"/>
<dbReference type="Proteomes" id="UP000002258">
    <property type="component" value="Chromosome 3"/>
</dbReference>
<proteinExistence type="inferred from homology"/>
<dbReference type="ESTHER" id="picst-a3lqt4">
    <property type="family name" value="LIDHydrolase"/>
</dbReference>
<dbReference type="eggNOG" id="KOG3975">
    <property type="taxonomic scope" value="Eukaryota"/>
</dbReference>
<keyword evidence="7" id="KW-1185">Reference proteome</keyword>
<feature type="transmembrane region" description="Helical" evidence="5">
    <location>
        <begin position="171"/>
        <end position="192"/>
    </location>
</feature>
<dbReference type="InterPro" id="IPR029058">
    <property type="entry name" value="AB_hydrolase_fold"/>
</dbReference>
<evidence type="ECO:0000313" key="7">
    <source>
        <dbReference type="Proteomes" id="UP000002258"/>
    </source>
</evidence>
<evidence type="ECO:0000256" key="2">
    <source>
        <dbReference type="ARBA" id="ARBA00008300"/>
    </source>
</evidence>
<name>A3LQT4_PICST</name>
<gene>
    <name evidence="6" type="ORF">PICST_44073</name>
</gene>
<dbReference type="InParanoid" id="A3LQT4"/>
<evidence type="ECO:0000256" key="1">
    <source>
        <dbReference type="ARBA" id="ARBA00004502"/>
    </source>
</evidence>
<dbReference type="GO" id="GO:0005811">
    <property type="term" value="C:lipid droplet"/>
    <property type="evidence" value="ECO:0007669"/>
    <property type="project" value="UniProtKB-SubCell"/>
</dbReference>